<accession>A0A0A2UYF4</accession>
<dbReference type="Gene3D" id="3.40.50.720">
    <property type="entry name" value="NAD(P)-binding Rossmann-like Domain"/>
    <property type="match status" value="1"/>
</dbReference>
<comment type="caution">
    <text evidence="5">The sequence shown here is derived from an EMBL/GenBank/DDBJ whole genome shotgun (WGS) entry which is preliminary data.</text>
</comment>
<dbReference type="Pfam" id="PF01408">
    <property type="entry name" value="GFO_IDH_MocA"/>
    <property type="match status" value="1"/>
</dbReference>
<dbReference type="InterPro" id="IPR000683">
    <property type="entry name" value="Gfo/Idh/MocA-like_OxRdtase_N"/>
</dbReference>
<proteinExistence type="inferred from homology"/>
<dbReference type="InterPro" id="IPR004104">
    <property type="entry name" value="Gfo/Idh/MocA-like_OxRdtase_C"/>
</dbReference>
<evidence type="ECO:0000259" key="3">
    <source>
        <dbReference type="Pfam" id="PF01408"/>
    </source>
</evidence>
<dbReference type="InterPro" id="IPR036291">
    <property type="entry name" value="NAD(P)-bd_dom_sf"/>
</dbReference>
<evidence type="ECO:0000313" key="6">
    <source>
        <dbReference type="Proteomes" id="UP000030153"/>
    </source>
</evidence>
<sequence>MKPIKAGLIGYGLSGQVFHAPFLQSMPEFELTTVSTSKQEKAEQDLGHAHITPTPDALIQNNDIELIIITAPNEYHFPLAKAALEAGKHVVIEKPFVVHSEEGKELLQIAEANNRVLSPFHNRRWDNDFLTVKKLIEGNALGDVTSYEAHFDRYRPHVRDRWREKDVPGAGILYDLGAHLIDQALHLFGSPKQVQGMARAQREGAQVDDYFHVLLDYNPLQVILHSSSLVRATGPKFQVHGTKGSFIKYGTDPQENQLKEGMLPNQFGWGVDSEENYGILTNDEHPDGIRVPTEKGSYESYYEQLAAAIRSGNQVPVSGQEGLNVIQVIENILHSS</sequence>
<dbReference type="Proteomes" id="UP000030153">
    <property type="component" value="Unassembled WGS sequence"/>
</dbReference>
<dbReference type="PANTHER" id="PTHR43708:SF5">
    <property type="entry name" value="CONSERVED EXPRESSED OXIDOREDUCTASE (EUROFUNG)-RELATED"/>
    <property type="match status" value="1"/>
</dbReference>
<dbReference type="SUPFAM" id="SSF51735">
    <property type="entry name" value="NAD(P)-binding Rossmann-fold domains"/>
    <property type="match status" value="1"/>
</dbReference>
<name>A0A0A2UYF4_9BACI</name>
<dbReference type="Pfam" id="PF02894">
    <property type="entry name" value="GFO_IDH_MocA_C"/>
    <property type="match status" value="1"/>
</dbReference>
<dbReference type="InterPro" id="IPR051317">
    <property type="entry name" value="Gfo/Idh/MocA_oxidoreduct"/>
</dbReference>
<dbReference type="GO" id="GO:0016491">
    <property type="term" value="F:oxidoreductase activity"/>
    <property type="evidence" value="ECO:0007669"/>
    <property type="project" value="UniProtKB-KW"/>
</dbReference>
<evidence type="ECO:0000256" key="1">
    <source>
        <dbReference type="ARBA" id="ARBA00010928"/>
    </source>
</evidence>
<dbReference type="OrthoDB" id="9815825at2"/>
<feature type="domain" description="Gfo/Idh/MocA-like oxidoreductase N-terminal" evidence="3">
    <location>
        <begin position="4"/>
        <end position="119"/>
    </location>
</feature>
<dbReference type="Gene3D" id="3.30.360.10">
    <property type="entry name" value="Dihydrodipicolinate Reductase, domain 2"/>
    <property type="match status" value="1"/>
</dbReference>
<dbReference type="PANTHER" id="PTHR43708">
    <property type="entry name" value="CONSERVED EXPRESSED OXIDOREDUCTASE (EUROFUNG)"/>
    <property type="match status" value="1"/>
</dbReference>
<dbReference type="STRING" id="1385513.N780_18115"/>
<protein>
    <submittedName>
        <fullName evidence="5">Oxidoreductase</fullName>
    </submittedName>
</protein>
<keyword evidence="2" id="KW-0560">Oxidoreductase</keyword>
<dbReference type="RefSeq" id="WP_036782308.1">
    <property type="nucleotide sequence ID" value="NZ_AVBG01000005.1"/>
</dbReference>
<organism evidence="5 6">
    <name type="scientific">Pontibacillus chungwhensis BH030062</name>
    <dbReference type="NCBI Taxonomy" id="1385513"/>
    <lineage>
        <taxon>Bacteria</taxon>
        <taxon>Bacillati</taxon>
        <taxon>Bacillota</taxon>
        <taxon>Bacilli</taxon>
        <taxon>Bacillales</taxon>
        <taxon>Bacillaceae</taxon>
        <taxon>Pontibacillus</taxon>
    </lineage>
</organism>
<comment type="similarity">
    <text evidence="1">Belongs to the Gfo/Idh/MocA family.</text>
</comment>
<keyword evidence="6" id="KW-1185">Reference proteome</keyword>
<dbReference type="AlphaFoldDB" id="A0A0A2UYF4"/>
<dbReference type="eggNOG" id="COG0673">
    <property type="taxonomic scope" value="Bacteria"/>
</dbReference>
<dbReference type="NCBIfam" id="NF008607">
    <property type="entry name" value="PRK11579.1"/>
    <property type="match status" value="1"/>
</dbReference>
<gene>
    <name evidence="5" type="ORF">N780_18115</name>
</gene>
<evidence type="ECO:0000259" key="4">
    <source>
        <dbReference type="Pfam" id="PF02894"/>
    </source>
</evidence>
<evidence type="ECO:0000313" key="5">
    <source>
        <dbReference type="EMBL" id="KGP91561.1"/>
    </source>
</evidence>
<reference evidence="5 6" key="1">
    <citation type="submission" date="2013-08" db="EMBL/GenBank/DDBJ databases">
        <title>Genome of Pontibacillus chungwhensis.</title>
        <authorList>
            <person name="Wang Q."/>
            <person name="Wang G."/>
        </authorList>
    </citation>
    <scope>NUCLEOTIDE SEQUENCE [LARGE SCALE GENOMIC DNA]</scope>
    <source>
        <strain evidence="5 6">BH030062</strain>
    </source>
</reference>
<feature type="domain" description="Gfo/Idh/MocA-like oxidoreductase C-terminal" evidence="4">
    <location>
        <begin position="133"/>
        <end position="335"/>
    </location>
</feature>
<dbReference type="GO" id="GO:0000166">
    <property type="term" value="F:nucleotide binding"/>
    <property type="evidence" value="ECO:0007669"/>
    <property type="project" value="InterPro"/>
</dbReference>
<dbReference type="EMBL" id="AVBG01000005">
    <property type="protein sequence ID" value="KGP91561.1"/>
    <property type="molecule type" value="Genomic_DNA"/>
</dbReference>
<evidence type="ECO:0000256" key="2">
    <source>
        <dbReference type="ARBA" id="ARBA00023002"/>
    </source>
</evidence>